<name>A0A0K2SY18_LEPSM</name>
<evidence type="ECO:0000313" key="1">
    <source>
        <dbReference type="EMBL" id="CDW18385.1"/>
    </source>
</evidence>
<protein>
    <submittedName>
        <fullName evidence="1">Uncharacterized protein</fullName>
    </submittedName>
</protein>
<accession>A0A0K2SY18</accession>
<organism evidence="1">
    <name type="scientific">Lepeophtheirus salmonis</name>
    <name type="common">Salmon louse</name>
    <name type="synonym">Caligus salmonis</name>
    <dbReference type="NCBI Taxonomy" id="72036"/>
    <lineage>
        <taxon>Eukaryota</taxon>
        <taxon>Metazoa</taxon>
        <taxon>Ecdysozoa</taxon>
        <taxon>Arthropoda</taxon>
        <taxon>Crustacea</taxon>
        <taxon>Multicrustacea</taxon>
        <taxon>Hexanauplia</taxon>
        <taxon>Copepoda</taxon>
        <taxon>Siphonostomatoida</taxon>
        <taxon>Caligidae</taxon>
        <taxon>Lepeophtheirus</taxon>
    </lineage>
</organism>
<reference evidence="1" key="1">
    <citation type="submission" date="2014-05" db="EMBL/GenBank/DDBJ databases">
        <authorList>
            <person name="Chronopoulou M."/>
        </authorList>
    </citation>
    <scope>NUCLEOTIDE SEQUENCE</scope>
    <source>
        <tissue evidence="1">Whole organism</tissue>
    </source>
</reference>
<proteinExistence type="predicted"/>
<dbReference type="AlphaFoldDB" id="A0A0K2SY18"/>
<sequence length="31" mass="3434">MALQVIEEMLTIGEPVGLYGCRQDVVYGHLV</sequence>
<dbReference type="EMBL" id="HACA01001024">
    <property type="protein sequence ID" value="CDW18385.1"/>
    <property type="molecule type" value="Transcribed_RNA"/>
</dbReference>